<evidence type="ECO:0000313" key="2">
    <source>
        <dbReference type="Proteomes" id="UP000186559"/>
    </source>
</evidence>
<reference evidence="1 2" key="1">
    <citation type="submission" date="2016-03" db="EMBL/GenBank/DDBJ databases">
        <title>Deep-sea bacteria in the southern Pacific.</title>
        <authorList>
            <person name="Tang K."/>
        </authorList>
    </citation>
    <scope>NUCLEOTIDE SEQUENCE [LARGE SCALE GENOMIC DNA]</scope>
    <source>
        <strain evidence="1 2">JLT2016</strain>
        <plasmid evidence="2">Plasmid ptpro1</plasmid>
    </source>
</reference>
<evidence type="ECO:0000313" key="1">
    <source>
        <dbReference type="EMBL" id="APX25876.1"/>
    </source>
</evidence>
<organism evidence="1 2">
    <name type="scientific">Salipiger profundus</name>
    <dbReference type="NCBI Taxonomy" id="1229727"/>
    <lineage>
        <taxon>Bacteria</taxon>
        <taxon>Pseudomonadati</taxon>
        <taxon>Pseudomonadota</taxon>
        <taxon>Alphaproteobacteria</taxon>
        <taxon>Rhodobacterales</taxon>
        <taxon>Roseobacteraceae</taxon>
        <taxon>Salipiger</taxon>
    </lineage>
</organism>
<keyword evidence="1" id="KW-0614">Plasmid</keyword>
<accession>A0A1U7DCS8</accession>
<dbReference type="EMBL" id="CP014797">
    <property type="protein sequence ID" value="APX25876.1"/>
    <property type="molecule type" value="Genomic_DNA"/>
</dbReference>
<dbReference type="KEGG" id="tpro:Ga0080559_TMP393"/>
<dbReference type="Proteomes" id="UP000186559">
    <property type="component" value="Plasmid pTPRO1"/>
</dbReference>
<geneLocation type="plasmid" evidence="2">
    <name>ptpro1</name>
</geneLocation>
<dbReference type="AlphaFoldDB" id="A0A1U7DCS8"/>
<name>A0A1U7DCS8_9RHOB</name>
<gene>
    <name evidence="1" type="ORF">Ga0080559_TMP393</name>
</gene>
<sequence length="39" mass="4115">MGGRECGCGHLCHLSRPLHLTAPRGPVCLVRSAGPDRFG</sequence>
<proteinExistence type="predicted"/>
<keyword evidence="2" id="KW-1185">Reference proteome</keyword>
<protein>
    <submittedName>
        <fullName evidence="1">Uncharacterized protein</fullName>
    </submittedName>
</protein>